<feature type="chain" id="PRO_5046869030" evidence="1">
    <location>
        <begin position="27"/>
        <end position="106"/>
    </location>
</feature>
<evidence type="ECO:0000313" key="2">
    <source>
        <dbReference type="EMBL" id="MEV8468671.1"/>
    </source>
</evidence>
<evidence type="ECO:0000313" key="3">
    <source>
        <dbReference type="Proteomes" id="UP001553161"/>
    </source>
</evidence>
<sequence>MKPRILAILAFSVPTATMAVSPEWMAEDCSAATQSFFQDFEARTDMKYEGQRTDGTHAMNGTIYLETRSDDIQCSYDPEGTTMVDFFAEGKNWPDFAKGGKSPYMD</sequence>
<keyword evidence="1" id="KW-0732">Signal</keyword>
<dbReference type="EMBL" id="JBFBVU010000035">
    <property type="protein sequence ID" value="MEV8468671.1"/>
    <property type="molecule type" value="Genomic_DNA"/>
</dbReference>
<gene>
    <name evidence="2" type="ORF">AB0T83_18050</name>
</gene>
<feature type="signal peptide" evidence="1">
    <location>
        <begin position="1"/>
        <end position="26"/>
    </location>
</feature>
<dbReference type="Proteomes" id="UP001553161">
    <property type="component" value="Unassembled WGS sequence"/>
</dbReference>
<proteinExistence type="predicted"/>
<organism evidence="2 3">
    <name type="scientific">Meridianimarinicoccus marinus</name>
    <dbReference type="NCBI Taxonomy" id="3231483"/>
    <lineage>
        <taxon>Bacteria</taxon>
        <taxon>Pseudomonadati</taxon>
        <taxon>Pseudomonadota</taxon>
        <taxon>Alphaproteobacteria</taxon>
        <taxon>Rhodobacterales</taxon>
        <taxon>Paracoccaceae</taxon>
        <taxon>Meridianimarinicoccus</taxon>
    </lineage>
</organism>
<keyword evidence="3" id="KW-1185">Reference proteome</keyword>
<protein>
    <submittedName>
        <fullName evidence="2">Uncharacterized protein</fullName>
    </submittedName>
</protein>
<accession>A0ABV3LAU1</accession>
<name>A0ABV3LAU1_9RHOB</name>
<reference evidence="2 3" key="1">
    <citation type="submission" date="2024-07" db="EMBL/GenBank/DDBJ databases">
        <authorList>
            <person name="Kang M."/>
        </authorList>
    </citation>
    <scope>NUCLEOTIDE SEQUENCE [LARGE SCALE GENOMIC DNA]</scope>
    <source>
        <strain evidence="2 3">DFM31</strain>
    </source>
</reference>
<evidence type="ECO:0000256" key="1">
    <source>
        <dbReference type="SAM" id="SignalP"/>
    </source>
</evidence>
<dbReference type="RefSeq" id="WP_366194631.1">
    <property type="nucleotide sequence ID" value="NZ_JBFBVU010000035.1"/>
</dbReference>
<comment type="caution">
    <text evidence="2">The sequence shown here is derived from an EMBL/GenBank/DDBJ whole genome shotgun (WGS) entry which is preliminary data.</text>
</comment>